<feature type="region of interest" description="Disordered" evidence="1">
    <location>
        <begin position="1"/>
        <end position="39"/>
    </location>
</feature>
<organism evidence="2 3">
    <name type="scientific">Citrus x changshan-huyou</name>
    <dbReference type="NCBI Taxonomy" id="2935761"/>
    <lineage>
        <taxon>Eukaryota</taxon>
        <taxon>Viridiplantae</taxon>
        <taxon>Streptophyta</taxon>
        <taxon>Embryophyta</taxon>
        <taxon>Tracheophyta</taxon>
        <taxon>Spermatophyta</taxon>
        <taxon>Magnoliopsida</taxon>
        <taxon>eudicotyledons</taxon>
        <taxon>Gunneridae</taxon>
        <taxon>Pentapetalae</taxon>
        <taxon>rosids</taxon>
        <taxon>malvids</taxon>
        <taxon>Sapindales</taxon>
        <taxon>Rutaceae</taxon>
        <taxon>Aurantioideae</taxon>
        <taxon>Citrus</taxon>
    </lineage>
</organism>
<feature type="region of interest" description="Disordered" evidence="1">
    <location>
        <begin position="362"/>
        <end position="410"/>
    </location>
</feature>
<dbReference type="AlphaFoldDB" id="A0AAP0LYU6"/>
<name>A0AAP0LYU6_9ROSI</name>
<dbReference type="Proteomes" id="UP001428341">
    <property type="component" value="Unassembled WGS sequence"/>
</dbReference>
<dbReference type="PANTHER" id="PTHR36741:SF1">
    <property type="entry name" value="OS07G0100500 PROTEIN"/>
    <property type="match status" value="1"/>
</dbReference>
<evidence type="ECO:0000313" key="3">
    <source>
        <dbReference type="Proteomes" id="UP001428341"/>
    </source>
</evidence>
<feature type="compositionally biased region" description="Basic and acidic residues" evidence="1">
    <location>
        <begin position="1"/>
        <end position="15"/>
    </location>
</feature>
<gene>
    <name evidence="2" type="ORF">WN944_017957</name>
</gene>
<evidence type="ECO:0000313" key="2">
    <source>
        <dbReference type="EMBL" id="KAK9186569.1"/>
    </source>
</evidence>
<sequence>MTNTKRQETIDDRADQSNGDDCVDASSVSSAGVETSTSTVGSREIGLAERLTDIFVDEGDGDLLLQRSDREDRVLQWLQALDMQVMGACRADERLKPLLKSNASNGIVEDRLLAHLSQYFEPSEVCMLARCFCIPLVSIRVGKINKQGTLLCPSTASLSRVLACLLLRDHMPVTLSLCSMKLALSWAAVIGFFIVPPLDLGNLSLTILPTSDLRLSFIGDDGHSERLLTLSSKSECSAVVIDEIPADNSGRSFLVNSPDGRVAYFWCAEKSKLLGIEFISKMKDLIMRKPSIAELTGISESRLGNLATHLRAYLVGSSSLINARAGCPSSLSPSFVTTSALSDSIPNAQCSSISLKSLRSRSSGTQPLKANSLYQGSLSPRSSSFKEGLPRNSSSLRSGAREKLRRRGDGFSSAVDNLTATLPVTTDEPYLNQSETDSNREAKSCQLSSSFLKSLGKLAVPPISSLASQVPSIGSPLFSPYYCWCPLSSSSLQYPAIPPQLPLSSSSESLSVPPPSSLLSANGSSSLLKSTPPRSLADIPALDFPAFLPDPLVRLQVTSSQQIPTFTPLICDPIVHVPVIDVCSSGQGYLVSAGPAISTTIPPLHAKLVNPLIPEGDSVVENGARETLRLLISSSSQTNPPLMGVLPAVLTSANETQSMFVTGSRGLYCGTRDVDAIGKSIALVSLSANSTIGDAIVGKRCNSLEKLDVKPQDEESKLDTHFKEEMTD</sequence>
<keyword evidence="3" id="KW-1185">Reference proteome</keyword>
<dbReference type="PANTHER" id="PTHR36741">
    <property type="entry name" value="OS07G0100500 PROTEIN"/>
    <property type="match status" value="1"/>
</dbReference>
<evidence type="ECO:0000256" key="1">
    <source>
        <dbReference type="SAM" id="MobiDB-lite"/>
    </source>
</evidence>
<feature type="compositionally biased region" description="Low complexity" evidence="1">
    <location>
        <begin position="24"/>
        <end position="33"/>
    </location>
</feature>
<comment type="caution">
    <text evidence="2">The sequence shown here is derived from an EMBL/GenBank/DDBJ whole genome shotgun (WGS) entry which is preliminary data.</text>
</comment>
<protein>
    <submittedName>
        <fullName evidence="2">Uncharacterized protein</fullName>
    </submittedName>
</protein>
<proteinExistence type="predicted"/>
<feature type="compositionally biased region" description="Polar residues" evidence="1">
    <location>
        <begin position="364"/>
        <end position="397"/>
    </location>
</feature>
<reference evidence="2 3" key="1">
    <citation type="submission" date="2024-05" db="EMBL/GenBank/DDBJ databases">
        <title>Haplotype-resolved chromosome-level genome assembly of Huyou (Citrus changshanensis).</title>
        <authorList>
            <person name="Miao C."/>
            <person name="Chen W."/>
            <person name="Wu Y."/>
            <person name="Wang L."/>
            <person name="Zhao S."/>
            <person name="Grierson D."/>
            <person name="Xu C."/>
            <person name="Chen K."/>
        </authorList>
    </citation>
    <scope>NUCLEOTIDE SEQUENCE [LARGE SCALE GENOMIC DNA]</scope>
    <source>
        <strain evidence="2">01-14</strain>
        <tissue evidence="2">Leaf</tissue>
    </source>
</reference>
<accession>A0AAP0LYU6</accession>
<dbReference type="EMBL" id="JBCGBO010000007">
    <property type="protein sequence ID" value="KAK9186569.1"/>
    <property type="molecule type" value="Genomic_DNA"/>
</dbReference>